<dbReference type="InterPro" id="IPR025868">
    <property type="entry name" value="Zn_ribbon_dom_put"/>
</dbReference>
<evidence type="ECO:0000259" key="1">
    <source>
        <dbReference type="Pfam" id="PF12674"/>
    </source>
</evidence>
<organism evidence="2 3">
    <name type="scientific">Methanobrevibacter smithii</name>
    <dbReference type="NCBI Taxonomy" id="2173"/>
    <lineage>
        <taxon>Archaea</taxon>
        <taxon>Methanobacteriati</taxon>
        <taxon>Methanobacteriota</taxon>
        <taxon>Methanomada group</taxon>
        <taxon>Methanobacteria</taxon>
        <taxon>Methanobacteriales</taxon>
        <taxon>Methanobacteriaceae</taxon>
        <taxon>Methanobrevibacter</taxon>
    </lineage>
</organism>
<name>A0A2H4U8G3_METSM</name>
<protein>
    <recommendedName>
        <fullName evidence="1">Putative zinc ribbon domain-containing protein</fullName>
    </recommendedName>
</protein>
<proteinExistence type="predicted"/>
<dbReference type="Proteomes" id="UP000232133">
    <property type="component" value="Chromosome"/>
</dbReference>
<evidence type="ECO:0000313" key="2">
    <source>
        <dbReference type="EMBL" id="ATZ60406.1"/>
    </source>
</evidence>
<sequence length="92" mass="10552">MGFCNSCGRPIVKADYGTNADGSLNDEYCKDCFQNGEFTEPDITLEEMITRKTKEMMEKNPRLPENQATGITVGFIPGLKRWCPEEFWDDEF</sequence>
<dbReference type="EMBL" id="CP017803">
    <property type="protein sequence ID" value="ATZ60406.1"/>
    <property type="molecule type" value="Genomic_DNA"/>
</dbReference>
<evidence type="ECO:0000313" key="3">
    <source>
        <dbReference type="Proteomes" id="UP000232133"/>
    </source>
</evidence>
<dbReference type="GeneID" id="78817865"/>
<feature type="domain" description="Putative zinc ribbon" evidence="1">
    <location>
        <begin position="3"/>
        <end position="82"/>
    </location>
</feature>
<dbReference type="RefSeq" id="WP_011954360.1">
    <property type="nucleotide sequence ID" value="NZ_CAYARK010000125.1"/>
</dbReference>
<accession>A0A2H4U8G3</accession>
<gene>
    <name evidence="2" type="ORF">BK798_08240</name>
</gene>
<dbReference type="AlphaFoldDB" id="A0A2H4U8G3"/>
<dbReference type="OMA" id="DCFQNGE"/>
<dbReference type="Pfam" id="PF12674">
    <property type="entry name" value="Zn_ribbon_2"/>
    <property type="match status" value="1"/>
</dbReference>
<reference evidence="3" key="1">
    <citation type="submission" date="2016-10" db="EMBL/GenBank/DDBJ databases">
        <authorList>
            <person name="Kim B.-C."/>
            <person name="Jeong H."/>
        </authorList>
    </citation>
    <scope>NUCLEOTIDE SEQUENCE [LARGE SCALE GENOMIC DNA]</scope>
    <source>
        <strain evidence="3">KB11</strain>
    </source>
</reference>